<dbReference type="AlphaFoldDB" id="A0A3M6TYZ7"/>
<comment type="caution">
    <text evidence="7">The sequence shown here is derived from an EMBL/GenBank/DDBJ whole genome shotgun (WGS) entry which is preliminary data.</text>
</comment>
<evidence type="ECO:0000256" key="4">
    <source>
        <dbReference type="RuleBase" id="RU367022"/>
    </source>
</evidence>
<sequence length="209" mass="23654">MSRGLPCNLKSIKLTTVVLILLENPESAIGIQFWASAFTSSCNPTHFAVLKISIYTMTLNFVGEMQVLLRQWKVTSINGLGGSLIAVFSLAVLYEFMSSYHRYLGLPNGRGNTTKEFKGNKRILDHLLRTSSYLLSAVTGYLLMLVVNTFNVWLFMSVVVGLGFGFFLSNPLYITYRNLEVQRRTHDQRNNNGVIRRSRCDKQKEKSPT</sequence>
<keyword evidence="3 4" id="KW-0472">Membrane</keyword>
<keyword evidence="4" id="KW-0813">Transport</keyword>
<evidence type="ECO:0000256" key="6">
    <source>
        <dbReference type="SAM" id="SignalP"/>
    </source>
</evidence>
<dbReference type="GO" id="GO:0016020">
    <property type="term" value="C:membrane"/>
    <property type="evidence" value="ECO:0007669"/>
    <property type="project" value="UniProtKB-SubCell"/>
</dbReference>
<gene>
    <name evidence="7" type="ORF">pdam_00018719</name>
</gene>
<keyword evidence="4" id="KW-0187">Copper transport</keyword>
<dbReference type="GO" id="GO:0005375">
    <property type="term" value="F:copper ion transmembrane transporter activity"/>
    <property type="evidence" value="ECO:0007669"/>
    <property type="project" value="UniProtKB-UniRule"/>
</dbReference>
<evidence type="ECO:0000256" key="1">
    <source>
        <dbReference type="ARBA" id="ARBA00022692"/>
    </source>
</evidence>
<reference evidence="7 8" key="1">
    <citation type="journal article" date="2018" name="Sci. Rep.">
        <title>Comparative analysis of the Pocillopora damicornis genome highlights role of immune system in coral evolution.</title>
        <authorList>
            <person name="Cunning R."/>
            <person name="Bay R.A."/>
            <person name="Gillette P."/>
            <person name="Baker A.C."/>
            <person name="Traylor-Knowles N."/>
        </authorList>
    </citation>
    <scope>NUCLEOTIDE SEQUENCE [LARGE SCALE GENOMIC DNA]</scope>
    <source>
        <strain evidence="7">RSMAS</strain>
        <tissue evidence="7">Whole animal</tissue>
    </source>
</reference>
<evidence type="ECO:0000313" key="8">
    <source>
        <dbReference type="Proteomes" id="UP000275408"/>
    </source>
</evidence>
<feature type="region of interest" description="Disordered" evidence="5">
    <location>
        <begin position="187"/>
        <end position="209"/>
    </location>
</feature>
<dbReference type="InterPro" id="IPR007274">
    <property type="entry name" value="Cop_transporter"/>
</dbReference>
<dbReference type="OrthoDB" id="161814at2759"/>
<evidence type="ECO:0000313" key="7">
    <source>
        <dbReference type="EMBL" id="RMX46519.1"/>
    </source>
</evidence>
<feature type="transmembrane region" description="Helical" evidence="4">
    <location>
        <begin position="153"/>
        <end position="174"/>
    </location>
</feature>
<feature type="transmembrane region" description="Helical" evidence="4">
    <location>
        <begin position="127"/>
        <end position="147"/>
    </location>
</feature>
<feature type="chain" id="PRO_5018186063" description="Copper transport protein" evidence="6">
    <location>
        <begin position="31"/>
        <end position="209"/>
    </location>
</feature>
<organism evidence="7 8">
    <name type="scientific">Pocillopora damicornis</name>
    <name type="common">Cauliflower coral</name>
    <name type="synonym">Millepora damicornis</name>
    <dbReference type="NCBI Taxonomy" id="46731"/>
    <lineage>
        <taxon>Eukaryota</taxon>
        <taxon>Metazoa</taxon>
        <taxon>Cnidaria</taxon>
        <taxon>Anthozoa</taxon>
        <taxon>Hexacorallia</taxon>
        <taxon>Scleractinia</taxon>
        <taxon>Astrocoeniina</taxon>
        <taxon>Pocilloporidae</taxon>
        <taxon>Pocillopora</taxon>
    </lineage>
</organism>
<accession>A0A3M6TYZ7</accession>
<comment type="subcellular location">
    <subcellularLocation>
        <location evidence="4">Membrane</location>
        <topology evidence="4">Multi-pass membrane protein</topology>
    </subcellularLocation>
</comment>
<dbReference type="PANTHER" id="PTHR12483">
    <property type="entry name" value="SOLUTE CARRIER FAMILY 31 COPPER TRANSPORTERS"/>
    <property type="match status" value="1"/>
</dbReference>
<keyword evidence="4" id="KW-0186">Copper</keyword>
<keyword evidence="1 4" id="KW-0812">Transmembrane</keyword>
<protein>
    <recommendedName>
        <fullName evidence="4">Copper transport protein</fullName>
    </recommendedName>
</protein>
<proteinExistence type="inferred from homology"/>
<dbReference type="Proteomes" id="UP000275408">
    <property type="component" value="Unassembled WGS sequence"/>
</dbReference>
<evidence type="ECO:0000256" key="5">
    <source>
        <dbReference type="SAM" id="MobiDB-lite"/>
    </source>
</evidence>
<keyword evidence="8" id="KW-1185">Reference proteome</keyword>
<comment type="similarity">
    <text evidence="4">Belongs to the copper transporter (Ctr) (TC 1.A.56) family. SLC31A subfamily.</text>
</comment>
<keyword evidence="6" id="KW-0732">Signal</keyword>
<keyword evidence="2 4" id="KW-1133">Transmembrane helix</keyword>
<dbReference type="OMA" id="RNNENDC"/>
<feature type="compositionally biased region" description="Basic and acidic residues" evidence="5">
    <location>
        <begin position="198"/>
        <end position="209"/>
    </location>
</feature>
<name>A0A3M6TYZ7_POCDA</name>
<evidence type="ECO:0000256" key="3">
    <source>
        <dbReference type="ARBA" id="ARBA00023136"/>
    </source>
</evidence>
<dbReference type="Pfam" id="PF04145">
    <property type="entry name" value="Ctr"/>
    <property type="match status" value="2"/>
</dbReference>
<feature type="signal peptide" evidence="6">
    <location>
        <begin position="1"/>
        <end position="30"/>
    </location>
</feature>
<evidence type="ECO:0000256" key="2">
    <source>
        <dbReference type="ARBA" id="ARBA00022989"/>
    </source>
</evidence>
<dbReference type="PANTHER" id="PTHR12483:SF115">
    <property type="entry name" value="COPPER TRANSPORT PROTEIN"/>
    <property type="match status" value="1"/>
</dbReference>
<dbReference type="EMBL" id="RCHS01002686">
    <property type="protein sequence ID" value="RMX46519.1"/>
    <property type="molecule type" value="Genomic_DNA"/>
</dbReference>
<keyword evidence="4" id="KW-0406">Ion transport</keyword>